<feature type="repeat" description="TPR" evidence="1">
    <location>
        <begin position="124"/>
        <end position="157"/>
    </location>
</feature>
<keyword evidence="2" id="KW-0732">Signal</keyword>
<dbReference type="InterPro" id="IPR019734">
    <property type="entry name" value="TPR_rpt"/>
</dbReference>
<comment type="caution">
    <text evidence="3">The sequence shown here is derived from an EMBL/GenBank/DDBJ whole genome shotgun (WGS) entry which is preliminary data.</text>
</comment>
<evidence type="ECO:0000313" key="4">
    <source>
        <dbReference type="Proteomes" id="UP000245647"/>
    </source>
</evidence>
<reference evidence="3 4" key="1">
    <citation type="submission" date="2018-04" db="EMBL/GenBank/DDBJ databases">
        <title>Pedobacter chongqingensis sp. nov., isolated from a rottenly hemp rope.</title>
        <authorList>
            <person name="Cai Y."/>
        </authorList>
    </citation>
    <scope>NUCLEOTIDE SEQUENCE [LARGE SCALE GENOMIC DNA]</scope>
    <source>
        <strain evidence="3 4">FJ4-8</strain>
    </source>
</reference>
<organism evidence="3 4">
    <name type="scientific">Pararcticibacter amylolyticus</name>
    <dbReference type="NCBI Taxonomy" id="2173175"/>
    <lineage>
        <taxon>Bacteria</taxon>
        <taxon>Pseudomonadati</taxon>
        <taxon>Bacteroidota</taxon>
        <taxon>Sphingobacteriia</taxon>
        <taxon>Sphingobacteriales</taxon>
        <taxon>Sphingobacteriaceae</taxon>
        <taxon>Pararcticibacter</taxon>
    </lineage>
</organism>
<dbReference type="SUPFAM" id="SSF48452">
    <property type="entry name" value="TPR-like"/>
    <property type="match status" value="2"/>
</dbReference>
<keyword evidence="4" id="KW-1185">Reference proteome</keyword>
<evidence type="ECO:0000256" key="1">
    <source>
        <dbReference type="PROSITE-ProRule" id="PRU00339"/>
    </source>
</evidence>
<dbReference type="OrthoDB" id="789253at2"/>
<dbReference type="InterPro" id="IPR011990">
    <property type="entry name" value="TPR-like_helical_dom_sf"/>
</dbReference>
<dbReference type="RefSeq" id="WP_109414031.1">
    <property type="nucleotide sequence ID" value="NZ_QEAS01000001.1"/>
</dbReference>
<proteinExistence type="predicted"/>
<evidence type="ECO:0000313" key="3">
    <source>
        <dbReference type="EMBL" id="PWG82612.1"/>
    </source>
</evidence>
<name>A0A2U2PMV7_9SPHI</name>
<dbReference type="PANTHER" id="PTHR10098">
    <property type="entry name" value="RAPSYN-RELATED"/>
    <property type="match status" value="1"/>
</dbReference>
<dbReference type="Proteomes" id="UP000245647">
    <property type="component" value="Unassembled WGS sequence"/>
</dbReference>
<gene>
    <name evidence="3" type="ORF">DDR33_01765</name>
</gene>
<dbReference type="EMBL" id="QEAS01000001">
    <property type="protein sequence ID" value="PWG82612.1"/>
    <property type="molecule type" value="Genomic_DNA"/>
</dbReference>
<dbReference type="Pfam" id="PF13424">
    <property type="entry name" value="TPR_12"/>
    <property type="match status" value="1"/>
</dbReference>
<dbReference type="AlphaFoldDB" id="A0A2U2PMV7"/>
<feature type="chain" id="PRO_5015738612" description="MalT-like TPR region domain-containing protein" evidence="2">
    <location>
        <begin position="27"/>
        <end position="364"/>
    </location>
</feature>
<accession>A0A2U2PMV7</accession>
<dbReference type="PROSITE" id="PS50005">
    <property type="entry name" value="TPR"/>
    <property type="match status" value="1"/>
</dbReference>
<evidence type="ECO:0008006" key="5">
    <source>
        <dbReference type="Google" id="ProtNLM"/>
    </source>
</evidence>
<dbReference type="Gene3D" id="1.25.40.10">
    <property type="entry name" value="Tetratricopeptide repeat domain"/>
    <property type="match status" value="2"/>
</dbReference>
<keyword evidence="1" id="KW-0802">TPR repeat</keyword>
<protein>
    <recommendedName>
        <fullName evidence="5">MalT-like TPR region domain-containing protein</fullName>
    </recommendedName>
</protein>
<feature type="signal peptide" evidence="2">
    <location>
        <begin position="1"/>
        <end position="26"/>
    </location>
</feature>
<evidence type="ECO:0000256" key="2">
    <source>
        <dbReference type="SAM" id="SignalP"/>
    </source>
</evidence>
<dbReference type="SMART" id="SM00028">
    <property type="entry name" value="TPR"/>
    <property type="match status" value="3"/>
</dbReference>
<sequence>MSEKNMGLKNKLFTAVFLLGGLTSFANTTDSLAIKDQTRPVKIGPMDFDATPVDSALLRKLLVKERLEKKNKEVKELAEYQNILLLRSLLNDTETSEEPNEKVMSTLGLVLEEYERSRDIKGQSLILNTYGVYYGKKGENAKAIQYFSEALILQERLKDKAGMIKLAENLSALYRIAGDYEKAAAQKEYIIRLNLAGNRIAQAAEGYLGLAENKMLGNKYSDSEYCLLKKALPMFTRTGNKPGRLKCFQILAGLYYKQKRLSEAKWFYIQGHALASRLDNKEAVVSCLIHLAEVKNALGEPEMALDDYREAEMLAVKNNLPLKLIEIKAEVGEVYNQMGNYLAAGNVLDEYSRLRENLLKSATL</sequence>